<reference evidence="2 3" key="1">
    <citation type="journal article" date="2016" name="Nat. Commun.">
        <title>Ectomycorrhizal ecology is imprinted in the genome of the dominant symbiotic fungus Cenococcum geophilum.</title>
        <authorList>
            <consortium name="DOE Joint Genome Institute"/>
            <person name="Peter M."/>
            <person name="Kohler A."/>
            <person name="Ohm R.A."/>
            <person name="Kuo A."/>
            <person name="Krutzmann J."/>
            <person name="Morin E."/>
            <person name="Arend M."/>
            <person name="Barry K.W."/>
            <person name="Binder M."/>
            <person name="Choi C."/>
            <person name="Clum A."/>
            <person name="Copeland A."/>
            <person name="Grisel N."/>
            <person name="Haridas S."/>
            <person name="Kipfer T."/>
            <person name="LaButti K."/>
            <person name="Lindquist E."/>
            <person name="Lipzen A."/>
            <person name="Maire R."/>
            <person name="Meier B."/>
            <person name="Mihaltcheva S."/>
            <person name="Molinier V."/>
            <person name="Murat C."/>
            <person name="Poggeler S."/>
            <person name="Quandt C.A."/>
            <person name="Sperisen C."/>
            <person name="Tritt A."/>
            <person name="Tisserant E."/>
            <person name="Crous P.W."/>
            <person name="Henrissat B."/>
            <person name="Nehls U."/>
            <person name="Egli S."/>
            <person name="Spatafora J.W."/>
            <person name="Grigoriev I.V."/>
            <person name="Martin F.M."/>
        </authorList>
    </citation>
    <scope>NUCLEOTIDE SEQUENCE [LARGE SCALE GENOMIC DNA]</scope>
    <source>
        <strain evidence="2 3">CBS 207.34</strain>
    </source>
</reference>
<dbReference type="Pfam" id="PF11807">
    <property type="entry name" value="UstYa"/>
    <property type="match status" value="1"/>
</dbReference>
<evidence type="ECO:0008006" key="4">
    <source>
        <dbReference type="Google" id="ProtNLM"/>
    </source>
</evidence>
<dbReference type="PANTHER" id="PTHR33365">
    <property type="entry name" value="YALI0B05434P"/>
    <property type="match status" value="1"/>
</dbReference>
<accession>A0A8E2F2I4</accession>
<organism evidence="2 3">
    <name type="scientific">Glonium stellatum</name>
    <dbReference type="NCBI Taxonomy" id="574774"/>
    <lineage>
        <taxon>Eukaryota</taxon>
        <taxon>Fungi</taxon>
        <taxon>Dikarya</taxon>
        <taxon>Ascomycota</taxon>
        <taxon>Pezizomycotina</taxon>
        <taxon>Dothideomycetes</taxon>
        <taxon>Pleosporomycetidae</taxon>
        <taxon>Gloniales</taxon>
        <taxon>Gloniaceae</taxon>
        <taxon>Glonium</taxon>
    </lineage>
</organism>
<protein>
    <recommendedName>
        <fullName evidence="4">Tat pathway signal sequence</fullName>
    </recommendedName>
</protein>
<dbReference type="PANTHER" id="PTHR33365:SF13">
    <property type="entry name" value="TAT PATHWAY SIGNAL SEQUENCE"/>
    <property type="match status" value="1"/>
</dbReference>
<proteinExistence type="inferred from homology"/>
<dbReference type="EMBL" id="KV749462">
    <property type="protein sequence ID" value="OCL09382.1"/>
    <property type="molecule type" value="Genomic_DNA"/>
</dbReference>
<dbReference type="AlphaFoldDB" id="A0A8E2F2I4"/>
<sequence length="229" mass="25970">MWAGTHWLLNPAEFCFQQTSLYSPLLKELNLDYEVIRFNGSLLKANVFRQPAGPEVDAAWGSLGVDYRSVAIPPDQAARSGILPDQVKISQKYGGGFIANVEGLHQLHCLNLLRKALYYNFDHYHALGKGPFGNSDYVLRYHVTHCLDIIRQQLMCTVDIGVLGQVWFQPPSSPFAEPYVDFNTRHKCRNFDAVRAWAEAHQIPPPEAVNMEEFYEEPKEGDTIYTAIP</sequence>
<evidence type="ECO:0000256" key="1">
    <source>
        <dbReference type="ARBA" id="ARBA00035112"/>
    </source>
</evidence>
<dbReference type="GO" id="GO:0043386">
    <property type="term" value="P:mycotoxin biosynthetic process"/>
    <property type="evidence" value="ECO:0007669"/>
    <property type="project" value="InterPro"/>
</dbReference>
<keyword evidence="3" id="KW-1185">Reference proteome</keyword>
<name>A0A8E2F2I4_9PEZI</name>
<dbReference type="Proteomes" id="UP000250140">
    <property type="component" value="Unassembled WGS sequence"/>
</dbReference>
<evidence type="ECO:0000313" key="3">
    <source>
        <dbReference type="Proteomes" id="UP000250140"/>
    </source>
</evidence>
<dbReference type="InterPro" id="IPR021765">
    <property type="entry name" value="UstYa-like"/>
</dbReference>
<gene>
    <name evidence="2" type="ORF">AOQ84DRAFT_291351</name>
</gene>
<dbReference type="OrthoDB" id="3687641at2759"/>
<evidence type="ECO:0000313" key="2">
    <source>
        <dbReference type="EMBL" id="OCL09382.1"/>
    </source>
</evidence>
<comment type="similarity">
    <text evidence="1">Belongs to the ustYa family.</text>
</comment>